<dbReference type="OrthoDB" id="1094981at2759"/>
<evidence type="ECO:0000313" key="2">
    <source>
        <dbReference type="Proteomes" id="UP000326396"/>
    </source>
</evidence>
<dbReference type="PANTHER" id="PTHR47266">
    <property type="entry name" value="ENDONUCLEASE-RELATED"/>
    <property type="match status" value="1"/>
</dbReference>
<accession>A0A5N6PU25</accession>
<gene>
    <name evidence="1" type="ORF">E3N88_04302</name>
</gene>
<keyword evidence="2" id="KW-1185">Reference proteome</keyword>
<dbReference type="Proteomes" id="UP000326396">
    <property type="component" value="Linkage Group LG10"/>
</dbReference>
<organism evidence="1 2">
    <name type="scientific">Mikania micrantha</name>
    <name type="common">bitter vine</name>
    <dbReference type="NCBI Taxonomy" id="192012"/>
    <lineage>
        <taxon>Eukaryota</taxon>
        <taxon>Viridiplantae</taxon>
        <taxon>Streptophyta</taxon>
        <taxon>Embryophyta</taxon>
        <taxon>Tracheophyta</taxon>
        <taxon>Spermatophyta</taxon>
        <taxon>Magnoliopsida</taxon>
        <taxon>eudicotyledons</taxon>
        <taxon>Gunneridae</taxon>
        <taxon>Pentapetalae</taxon>
        <taxon>asterids</taxon>
        <taxon>campanulids</taxon>
        <taxon>Asterales</taxon>
        <taxon>Asteraceae</taxon>
        <taxon>Asteroideae</taxon>
        <taxon>Heliantheae alliance</taxon>
        <taxon>Eupatorieae</taxon>
        <taxon>Mikania</taxon>
    </lineage>
</organism>
<comment type="caution">
    <text evidence="1">The sequence shown here is derived from an EMBL/GenBank/DDBJ whole genome shotgun (WGS) entry which is preliminary data.</text>
</comment>
<dbReference type="InterPro" id="IPR052160">
    <property type="entry name" value="Gypsy_RT_Integrase-like"/>
</dbReference>
<sequence>MSSSSPAVELIEPTSEPERYFNQRLRERARQVALDLMTLYGAFRTAYKTPIGTTPYKLVYGKACHLPVELEHKAYWALKAVNLDLTSAGENRFMQVHELEELRNQAYENSRIYKERTKKLHDNHLKDNKQFQVGDRVLLYNSRLRLFPGKLKSRWTGPYVVKEVFSYGTVEIEHSDGRIFKVNGHRLKHYIEGPTSEELEVVELHPKNK</sequence>
<dbReference type="EMBL" id="SZYD01000002">
    <property type="protein sequence ID" value="KAD7117034.1"/>
    <property type="molecule type" value="Genomic_DNA"/>
</dbReference>
<evidence type="ECO:0008006" key="3">
    <source>
        <dbReference type="Google" id="ProtNLM"/>
    </source>
</evidence>
<reference evidence="1 2" key="1">
    <citation type="submission" date="2019-05" db="EMBL/GenBank/DDBJ databases">
        <title>Mikania micrantha, genome provides insights into the molecular mechanism of rapid growth.</title>
        <authorList>
            <person name="Liu B."/>
        </authorList>
    </citation>
    <scope>NUCLEOTIDE SEQUENCE [LARGE SCALE GENOMIC DNA]</scope>
    <source>
        <strain evidence="1">NLD-2019</strain>
        <tissue evidence="1">Leaf</tissue>
    </source>
</reference>
<evidence type="ECO:0000313" key="1">
    <source>
        <dbReference type="EMBL" id="KAD7117034.1"/>
    </source>
</evidence>
<name>A0A5N6PU25_9ASTR</name>
<proteinExistence type="predicted"/>
<dbReference type="AlphaFoldDB" id="A0A5N6PU25"/>
<protein>
    <recommendedName>
        <fullName evidence="3">Integrase zinc-binding domain-containing protein</fullName>
    </recommendedName>
</protein>